<dbReference type="NCBIfam" id="TIGR00912">
    <property type="entry name" value="2A0309"/>
    <property type="match status" value="1"/>
</dbReference>
<evidence type="ECO:0000256" key="3">
    <source>
        <dbReference type="ARBA" id="ARBA00022448"/>
    </source>
</evidence>
<evidence type="ECO:0000256" key="7">
    <source>
        <dbReference type="ARBA" id="ARBA00023136"/>
    </source>
</evidence>
<reference evidence="10" key="1">
    <citation type="submission" date="2017-09" db="EMBL/GenBank/DDBJ databases">
        <authorList>
            <person name="Varghese N."/>
            <person name="Submissions S."/>
        </authorList>
    </citation>
    <scope>NUCLEOTIDE SEQUENCE [LARGE SCALE GENOMIC DNA]</scope>
    <source>
        <strain evidence="10">CGMCC 1.8913</strain>
    </source>
</reference>
<sequence length="363" mass="41960">MVLVKRPLKTRELLTMAWFMVGLKSADTTPAMLAGHTKNAVWLVPIASLLFLLPSFLLLMHLLKKHKNYNLVELIQHLLGSKIGTLLCLLIFLSAFIVIVLDLRNYVEQINYLYFPNASTTFIFTIFLLVCFITASKGLESIGSISWMFMPFILFTIIFILWLGQSNAVWNRIFPIFGSGLGVILTEGWNKSSLFLEMFLLTIGYQAFREPKFFRRGIYLGSGLAFFFITFFYLTYAIVFDYNTIENVAFPYQETTEIVTLGHFFTNVSTFFMVGWLICSFLRFSVFLYLLVWTFGAIFKVKPFESYLLPFCFLILTLGSIAPSFVTNELSVREVVLEYISPIFLLFPFLLWVMSLLRGRRER</sequence>
<evidence type="ECO:0000256" key="5">
    <source>
        <dbReference type="ARBA" id="ARBA00022692"/>
    </source>
</evidence>
<feature type="transmembrane region" description="Helical" evidence="8">
    <location>
        <begin position="307"/>
        <end position="327"/>
    </location>
</feature>
<feature type="transmembrane region" description="Helical" evidence="8">
    <location>
        <begin position="83"/>
        <end position="101"/>
    </location>
</feature>
<feature type="transmembrane region" description="Helical" evidence="8">
    <location>
        <begin position="42"/>
        <end position="63"/>
    </location>
</feature>
<keyword evidence="3" id="KW-0813">Transport</keyword>
<proteinExistence type="inferred from homology"/>
<evidence type="ECO:0000313" key="9">
    <source>
        <dbReference type="EMBL" id="SNZ02165.1"/>
    </source>
</evidence>
<keyword evidence="4" id="KW-0309">Germination</keyword>
<feature type="transmembrane region" description="Helical" evidence="8">
    <location>
        <begin position="339"/>
        <end position="357"/>
    </location>
</feature>
<name>A0A285MYA4_9BACI</name>
<dbReference type="OrthoDB" id="2081904at2"/>
<feature type="transmembrane region" description="Helical" evidence="8">
    <location>
        <begin position="271"/>
        <end position="295"/>
    </location>
</feature>
<evidence type="ECO:0000313" key="10">
    <source>
        <dbReference type="Proteomes" id="UP000219356"/>
    </source>
</evidence>
<dbReference type="RefSeq" id="WP_097038102.1">
    <property type="nucleotide sequence ID" value="NZ_OBEK01000001.1"/>
</dbReference>
<keyword evidence="7 8" id="KW-0472">Membrane</keyword>
<dbReference type="InterPro" id="IPR004761">
    <property type="entry name" value="Spore_GerAB"/>
</dbReference>
<dbReference type="GO" id="GO:0009847">
    <property type="term" value="P:spore germination"/>
    <property type="evidence" value="ECO:0007669"/>
    <property type="project" value="InterPro"/>
</dbReference>
<dbReference type="AlphaFoldDB" id="A0A285MYA4"/>
<comment type="subcellular location">
    <subcellularLocation>
        <location evidence="1">Membrane</location>
        <topology evidence="1">Multi-pass membrane protein</topology>
    </subcellularLocation>
</comment>
<feature type="transmembrane region" description="Helical" evidence="8">
    <location>
        <begin position="145"/>
        <end position="163"/>
    </location>
</feature>
<feature type="transmembrane region" description="Helical" evidence="8">
    <location>
        <begin position="113"/>
        <end position="133"/>
    </location>
</feature>
<gene>
    <name evidence="9" type="ORF">SAMN05421503_0022</name>
</gene>
<evidence type="ECO:0000256" key="6">
    <source>
        <dbReference type="ARBA" id="ARBA00022989"/>
    </source>
</evidence>
<dbReference type="EMBL" id="OBEK01000001">
    <property type="protein sequence ID" value="SNZ02165.1"/>
    <property type="molecule type" value="Genomic_DNA"/>
</dbReference>
<keyword evidence="10" id="KW-1185">Reference proteome</keyword>
<evidence type="ECO:0000256" key="2">
    <source>
        <dbReference type="ARBA" id="ARBA00007998"/>
    </source>
</evidence>
<evidence type="ECO:0000256" key="1">
    <source>
        <dbReference type="ARBA" id="ARBA00004141"/>
    </source>
</evidence>
<dbReference type="Pfam" id="PF03845">
    <property type="entry name" value="Spore_permease"/>
    <property type="match status" value="1"/>
</dbReference>
<comment type="similarity">
    <text evidence="2">Belongs to the amino acid-polyamine-organocation (APC) superfamily. Spore germination protein (SGP) (TC 2.A.3.9) family.</text>
</comment>
<dbReference type="PANTHER" id="PTHR34975:SF2">
    <property type="entry name" value="SPORE GERMINATION PROTEIN A2"/>
    <property type="match status" value="1"/>
</dbReference>
<protein>
    <submittedName>
        <fullName evidence="9">Spore germination protein (Amino acid permease)</fullName>
    </submittedName>
</protein>
<organism evidence="9 10">
    <name type="scientific">Terribacillus aidingensis</name>
    <dbReference type="NCBI Taxonomy" id="586416"/>
    <lineage>
        <taxon>Bacteria</taxon>
        <taxon>Bacillati</taxon>
        <taxon>Bacillota</taxon>
        <taxon>Bacilli</taxon>
        <taxon>Bacillales</taxon>
        <taxon>Bacillaceae</taxon>
        <taxon>Terribacillus</taxon>
    </lineage>
</organism>
<dbReference type="PANTHER" id="PTHR34975">
    <property type="entry name" value="SPORE GERMINATION PROTEIN A2"/>
    <property type="match status" value="1"/>
</dbReference>
<keyword evidence="6 8" id="KW-1133">Transmembrane helix</keyword>
<keyword evidence="5 8" id="KW-0812">Transmembrane</keyword>
<dbReference type="Proteomes" id="UP000219356">
    <property type="component" value="Unassembled WGS sequence"/>
</dbReference>
<evidence type="ECO:0000256" key="4">
    <source>
        <dbReference type="ARBA" id="ARBA00022544"/>
    </source>
</evidence>
<accession>A0A285MYA4</accession>
<dbReference type="GO" id="GO:0016020">
    <property type="term" value="C:membrane"/>
    <property type="evidence" value="ECO:0007669"/>
    <property type="project" value="UniProtKB-SubCell"/>
</dbReference>
<feature type="transmembrane region" description="Helical" evidence="8">
    <location>
        <begin position="218"/>
        <end position="239"/>
    </location>
</feature>
<evidence type="ECO:0000256" key="8">
    <source>
        <dbReference type="SAM" id="Phobius"/>
    </source>
</evidence>